<dbReference type="EMBL" id="FJVC01000312">
    <property type="protein sequence ID" value="CZT47860.1"/>
    <property type="molecule type" value="Genomic_DNA"/>
</dbReference>
<evidence type="ECO:0000256" key="1">
    <source>
        <dbReference type="SAM" id="MobiDB-lite"/>
    </source>
</evidence>
<dbReference type="AlphaFoldDB" id="A0A1E1MFI7"/>
<evidence type="ECO:0000313" key="3">
    <source>
        <dbReference type="Proteomes" id="UP000177625"/>
    </source>
</evidence>
<name>A0A1E1MFI7_RHYSE</name>
<protein>
    <submittedName>
        <fullName evidence="2">Uncharacterized protein</fullName>
    </submittedName>
</protein>
<proteinExistence type="predicted"/>
<organism evidence="2 3">
    <name type="scientific">Rhynchosporium secalis</name>
    <name type="common">Barley scald fungus</name>
    <dbReference type="NCBI Taxonomy" id="38038"/>
    <lineage>
        <taxon>Eukaryota</taxon>
        <taxon>Fungi</taxon>
        <taxon>Dikarya</taxon>
        <taxon>Ascomycota</taxon>
        <taxon>Pezizomycotina</taxon>
        <taxon>Leotiomycetes</taxon>
        <taxon>Helotiales</taxon>
        <taxon>Ploettnerulaceae</taxon>
        <taxon>Rhynchosporium</taxon>
    </lineage>
</organism>
<evidence type="ECO:0000313" key="2">
    <source>
        <dbReference type="EMBL" id="CZT47860.1"/>
    </source>
</evidence>
<accession>A0A1E1MFI7</accession>
<feature type="region of interest" description="Disordered" evidence="1">
    <location>
        <begin position="19"/>
        <end position="57"/>
    </location>
</feature>
<dbReference type="Proteomes" id="UP000177625">
    <property type="component" value="Unassembled WGS sequence"/>
</dbReference>
<keyword evidence="3" id="KW-1185">Reference proteome</keyword>
<sequence length="57" mass="6398">MDGTRLRLGFGFGNRRQRVEKAERGCSIGKQKGEKNKSLKNHRANQPTSHPDIHPTG</sequence>
<reference evidence="3" key="1">
    <citation type="submission" date="2016-03" db="EMBL/GenBank/DDBJ databases">
        <authorList>
            <person name="Guldener U."/>
        </authorList>
    </citation>
    <scope>NUCLEOTIDE SEQUENCE [LARGE SCALE GENOMIC DNA]</scope>
</reference>
<gene>
    <name evidence="2" type="ORF">RSE6_08480</name>
</gene>